<protein>
    <submittedName>
        <fullName evidence="1">Uncharacterized protein</fullName>
    </submittedName>
</protein>
<reference evidence="1 2" key="1">
    <citation type="submission" date="2014-12" db="EMBL/GenBank/DDBJ databases">
        <title>Genome sequencing of Arthrobacter phenanthrenivorans SWC37.</title>
        <authorList>
            <person name="Tan P.W."/>
            <person name="Chan K.-G."/>
        </authorList>
    </citation>
    <scope>NUCLEOTIDE SEQUENCE [LARGE SCALE GENOMIC DNA]</scope>
    <source>
        <strain evidence="1 2">SWC37</strain>
    </source>
</reference>
<sequence length="67" mass="7444">MRAADLRRLFTIRIADRNESGAQETSDPAMTPASVCGCGLNHLTGTMNHPNLLQWSMSMWWPVAAKK</sequence>
<dbReference type="Proteomes" id="UP000031196">
    <property type="component" value="Unassembled WGS sequence"/>
</dbReference>
<accession>A0A0B4D1E4</accession>
<organism evidence="1 2">
    <name type="scientific">Pseudarthrobacter phenanthrenivorans</name>
    <name type="common">Arthrobacter phenanthrenivorans</name>
    <dbReference type="NCBI Taxonomy" id="361575"/>
    <lineage>
        <taxon>Bacteria</taxon>
        <taxon>Bacillati</taxon>
        <taxon>Actinomycetota</taxon>
        <taxon>Actinomycetes</taxon>
        <taxon>Micrococcales</taxon>
        <taxon>Micrococcaceae</taxon>
        <taxon>Pseudarthrobacter</taxon>
    </lineage>
</organism>
<gene>
    <name evidence="1" type="ORF">RM50_19565</name>
</gene>
<proteinExistence type="predicted"/>
<comment type="caution">
    <text evidence="1">The sequence shown here is derived from an EMBL/GenBank/DDBJ whole genome shotgun (WGS) entry which is preliminary data.</text>
</comment>
<evidence type="ECO:0000313" key="1">
    <source>
        <dbReference type="EMBL" id="KIC62262.1"/>
    </source>
</evidence>
<dbReference type="EMBL" id="JWTB01000049">
    <property type="protein sequence ID" value="KIC62262.1"/>
    <property type="molecule type" value="Genomic_DNA"/>
</dbReference>
<dbReference type="AlphaFoldDB" id="A0A0B4D1E4"/>
<evidence type="ECO:0000313" key="2">
    <source>
        <dbReference type="Proteomes" id="UP000031196"/>
    </source>
</evidence>
<name>A0A0B4D1E4_PSEPS</name>